<name>A0ABU3U5Z7_9FLAO</name>
<proteinExistence type="predicted"/>
<gene>
    <name evidence="2" type="ORF">RXV94_06285</name>
</gene>
<evidence type="ECO:0000313" key="2">
    <source>
        <dbReference type="EMBL" id="MDU8885761.1"/>
    </source>
</evidence>
<protein>
    <submittedName>
        <fullName evidence="2">Alpha/beta hydrolase</fullName>
    </submittedName>
</protein>
<keyword evidence="3" id="KW-1185">Reference proteome</keyword>
<dbReference type="PRINTS" id="PR00111">
    <property type="entry name" value="ABHYDROLASE"/>
</dbReference>
<evidence type="ECO:0000313" key="3">
    <source>
        <dbReference type="Proteomes" id="UP001268651"/>
    </source>
</evidence>
<organism evidence="2 3">
    <name type="scientific">Gilvirhabdus luticola</name>
    <dbReference type="NCBI Taxonomy" id="3079858"/>
    <lineage>
        <taxon>Bacteria</taxon>
        <taxon>Pseudomonadati</taxon>
        <taxon>Bacteroidota</taxon>
        <taxon>Flavobacteriia</taxon>
        <taxon>Flavobacteriales</taxon>
        <taxon>Flavobacteriaceae</taxon>
        <taxon>Gilvirhabdus</taxon>
    </lineage>
</organism>
<dbReference type="Gene3D" id="3.40.50.1820">
    <property type="entry name" value="alpha/beta hydrolase"/>
    <property type="match status" value="1"/>
</dbReference>
<dbReference type="InterPro" id="IPR000073">
    <property type="entry name" value="AB_hydrolase_1"/>
</dbReference>
<dbReference type="RefSeq" id="WP_316661685.1">
    <property type="nucleotide sequence ID" value="NZ_JAWHTF010000002.1"/>
</dbReference>
<evidence type="ECO:0000259" key="1">
    <source>
        <dbReference type="Pfam" id="PF00561"/>
    </source>
</evidence>
<dbReference type="EMBL" id="JAWHTF010000002">
    <property type="protein sequence ID" value="MDU8885761.1"/>
    <property type="molecule type" value="Genomic_DNA"/>
</dbReference>
<feature type="domain" description="AB hydrolase-1" evidence="1">
    <location>
        <begin position="48"/>
        <end position="155"/>
    </location>
</feature>
<dbReference type="InterPro" id="IPR050266">
    <property type="entry name" value="AB_hydrolase_sf"/>
</dbReference>
<dbReference type="GO" id="GO:0016787">
    <property type="term" value="F:hydrolase activity"/>
    <property type="evidence" value="ECO:0007669"/>
    <property type="project" value="UniProtKB-KW"/>
</dbReference>
<sequence>MKLINPILTFVFIVFLFMINGCKTEIITTVKSFDGVSISFDNEGKGEPVIILVHGWSNNKSIWEAQISHFSKKYRVIAIDLPGFGESGNNRSEWTITSYGEDVSSIIQQLNLKKVVLVGFSMGAPIVIEAANKAPDHVIGLVLVDQLQEVEMQIPPPMALYLDSVMMDLVNNPTKEKMVGGGFIKNNVDSSFNRIVSFLEGASHIGWRESLEDYIKWQNEHCIHSVKTVKAPIISINSDLQPTNVEAFRKYVPTFKAKIVEDVGHLIMWDDTEEFNRLLEESIQDFIKE</sequence>
<dbReference type="Proteomes" id="UP001268651">
    <property type="component" value="Unassembled WGS sequence"/>
</dbReference>
<dbReference type="SUPFAM" id="SSF53474">
    <property type="entry name" value="alpha/beta-Hydrolases"/>
    <property type="match status" value="1"/>
</dbReference>
<reference evidence="2 3" key="1">
    <citation type="submission" date="2023-10" db="EMBL/GenBank/DDBJ databases">
        <title>Marimonas sp. nov. isolated from tidal mud flat.</title>
        <authorList>
            <person name="Jaincy N.J."/>
            <person name="Srinivasan S."/>
            <person name="Lee S.-S."/>
        </authorList>
    </citation>
    <scope>NUCLEOTIDE SEQUENCE [LARGE SCALE GENOMIC DNA]</scope>
    <source>
        <strain evidence="2 3">MJ-SS3</strain>
    </source>
</reference>
<comment type="caution">
    <text evidence="2">The sequence shown here is derived from an EMBL/GenBank/DDBJ whole genome shotgun (WGS) entry which is preliminary data.</text>
</comment>
<accession>A0ABU3U5Z7</accession>
<dbReference type="Pfam" id="PF00561">
    <property type="entry name" value="Abhydrolase_1"/>
    <property type="match status" value="1"/>
</dbReference>
<dbReference type="PANTHER" id="PTHR43798">
    <property type="entry name" value="MONOACYLGLYCEROL LIPASE"/>
    <property type="match status" value="1"/>
</dbReference>
<keyword evidence="2" id="KW-0378">Hydrolase</keyword>
<dbReference type="InterPro" id="IPR029058">
    <property type="entry name" value="AB_hydrolase_fold"/>
</dbReference>
<dbReference type="PANTHER" id="PTHR43798:SF33">
    <property type="entry name" value="HYDROLASE, PUTATIVE (AFU_ORTHOLOGUE AFUA_2G14860)-RELATED"/>
    <property type="match status" value="1"/>
</dbReference>